<dbReference type="EMBL" id="MQTW01000437">
    <property type="protein sequence ID" value="RYC80100.1"/>
    <property type="molecule type" value="Genomic_DNA"/>
</dbReference>
<accession>A0A4Q2V1U3</accession>
<feature type="domain" description="DUF7923" evidence="2">
    <location>
        <begin position="90"/>
        <end position="191"/>
    </location>
</feature>
<dbReference type="InterPro" id="IPR057683">
    <property type="entry name" value="DUF7923"/>
</dbReference>
<evidence type="ECO:0000313" key="4">
    <source>
        <dbReference type="Proteomes" id="UP000290540"/>
    </source>
</evidence>
<evidence type="ECO:0000256" key="1">
    <source>
        <dbReference type="SAM" id="Coils"/>
    </source>
</evidence>
<dbReference type="Proteomes" id="UP000290540">
    <property type="component" value="Unassembled WGS sequence"/>
</dbReference>
<organism evidence="3 4">
    <name type="scientific">Fusarium oxysporum f. sp. narcissi</name>
    <dbReference type="NCBI Taxonomy" id="451672"/>
    <lineage>
        <taxon>Eukaryota</taxon>
        <taxon>Fungi</taxon>
        <taxon>Dikarya</taxon>
        <taxon>Ascomycota</taxon>
        <taxon>Pezizomycotina</taxon>
        <taxon>Sordariomycetes</taxon>
        <taxon>Hypocreomycetidae</taxon>
        <taxon>Hypocreales</taxon>
        <taxon>Nectriaceae</taxon>
        <taxon>Fusarium</taxon>
        <taxon>Fusarium oxysporum species complex</taxon>
    </lineage>
</organism>
<dbReference type="AlphaFoldDB" id="A0A4Q2V1U3"/>
<dbReference type="Pfam" id="PF25540">
    <property type="entry name" value="DUF7923"/>
    <property type="match status" value="1"/>
</dbReference>
<evidence type="ECO:0000313" key="3">
    <source>
        <dbReference type="EMBL" id="RYC80100.1"/>
    </source>
</evidence>
<gene>
    <name evidence="3" type="ORF">BFJ63_vAg17014</name>
</gene>
<keyword evidence="1" id="KW-0175">Coiled coil</keyword>
<dbReference type="PANTHER" id="PTHR37543:SF1">
    <property type="entry name" value="CCCH ZINC FINGER DNA BINDING PROTEIN (AFU_ORTHOLOGUE AFUA_5G12760)"/>
    <property type="match status" value="1"/>
</dbReference>
<reference evidence="3 4" key="1">
    <citation type="submission" date="2016-12" db="EMBL/GenBank/DDBJ databases">
        <title>Draft genome sequence of Fusarium oxysporum causing rot on Narcissus.</title>
        <authorList>
            <person name="Armitage A.D."/>
            <person name="Taylor A."/>
            <person name="Clarkson J.P."/>
            <person name="Harrison R.J."/>
            <person name="Jackson A.C."/>
        </authorList>
    </citation>
    <scope>NUCLEOTIDE SEQUENCE [LARGE SCALE GENOMIC DNA]</scope>
    <source>
        <strain evidence="3 4">N139</strain>
    </source>
</reference>
<dbReference type="PANTHER" id="PTHR37543">
    <property type="entry name" value="CCCH ZINC FINGER DNA BINDING PROTEIN (AFU_ORTHOLOGUE AFUA_5G12760)"/>
    <property type="match status" value="1"/>
</dbReference>
<name>A0A4Q2V1U3_FUSOX</name>
<proteinExistence type="predicted"/>
<protein>
    <recommendedName>
        <fullName evidence="2">DUF7923 domain-containing protein</fullName>
    </recommendedName>
</protein>
<evidence type="ECO:0000259" key="2">
    <source>
        <dbReference type="Pfam" id="PF25540"/>
    </source>
</evidence>
<sequence>MSDIKAQLEGLRHDWSVCKAQDDQKHSLITSLFNHVDSQSDLLLDANAELRDKKDAIKLTRERVEELEEQLRELQLEKVDRIVFYKCFEFFRDDLVRDGLEGGKRTASILKQAVEGELKSFDPSMPHHLQVIVRVYANLKGLAKTYKDTSILPAPDSLEAFVSGFNMGDTLCDYVDAGNGKECADEKVKGELVPFDFE</sequence>
<feature type="coiled-coil region" evidence="1">
    <location>
        <begin position="43"/>
        <end position="77"/>
    </location>
</feature>
<comment type="caution">
    <text evidence="3">The sequence shown here is derived from an EMBL/GenBank/DDBJ whole genome shotgun (WGS) entry which is preliminary data.</text>
</comment>